<keyword evidence="12" id="KW-0406">Ion transport</keyword>
<comment type="caution">
    <text evidence="21">The sequence shown here is derived from an EMBL/GenBank/DDBJ whole genome shotgun (WGS) entry which is preliminary data.</text>
</comment>
<evidence type="ECO:0000256" key="13">
    <source>
        <dbReference type="ARBA" id="ARBA00023136"/>
    </source>
</evidence>
<keyword evidence="22" id="KW-1185">Reference proteome</keyword>
<dbReference type="FunFam" id="1.20.120.350:FF:000001">
    <property type="entry name" value="Voltage-dependent L-type calcium channel subunit alpha"/>
    <property type="match status" value="1"/>
</dbReference>
<keyword evidence="4 17" id="KW-0109">Calcium transport</keyword>
<evidence type="ECO:0000313" key="21">
    <source>
        <dbReference type="EMBL" id="RMX56512.1"/>
    </source>
</evidence>
<dbReference type="Pfam" id="PF16905">
    <property type="entry name" value="GPHH"/>
    <property type="match status" value="1"/>
</dbReference>
<dbReference type="PRINTS" id="PR00167">
    <property type="entry name" value="CACHANNEL"/>
</dbReference>
<evidence type="ECO:0000256" key="3">
    <source>
        <dbReference type="ARBA" id="ARBA00022553"/>
    </source>
</evidence>
<accession>A0A3M6US78</accession>
<evidence type="ECO:0000256" key="5">
    <source>
        <dbReference type="ARBA" id="ARBA00022673"/>
    </source>
</evidence>
<feature type="transmembrane region" description="Helical" evidence="19">
    <location>
        <begin position="486"/>
        <end position="507"/>
    </location>
</feature>
<dbReference type="InterPro" id="IPR014873">
    <property type="entry name" value="VDCC_a1su_IQ"/>
</dbReference>
<dbReference type="PANTHER" id="PTHR45628:SF7">
    <property type="entry name" value="VOLTAGE-DEPENDENT CALCIUM CHANNEL TYPE A SUBUNIT ALPHA-1"/>
    <property type="match status" value="1"/>
</dbReference>
<feature type="transmembrane region" description="Helical" evidence="19">
    <location>
        <begin position="346"/>
        <end position="367"/>
    </location>
</feature>
<dbReference type="OrthoDB" id="431720at2759"/>
<feature type="transmembrane region" description="Helical" evidence="19">
    <location>
        <begin position="875"/>
        <end position="895"/>
    </location>
</feature>
<evidence type="ECO:0000256" key="12">
    <source>
        <dbReference type="ARBA" id="ARBA00023065"/>
    </source>
</evidence>
<feature type="compositionally biased region" description="Polar residues" evidence="18">
    <location>
        <begin position="1661"/>
        <end position="1675"/>
    </location>
</feature>
<feature type="transmembrane region" description="Helical" evidence="19">
    <location>
        <begin position="973"/>
        <end position="995"/>
    </location>
</feature>
<evidence type="ECO:0000256" key="2">
    <source>
        <dbReference type="ARBA" id="ARBA00022448"/>
    </source>
</evidence>
<dbReference type="Gene3D" id="1.20.120.350">
    <property type="entry name" value="Voltage-gated potassium channels. Chain C"/>
    <property type="match status" value="4"/>
</dbReference>
<keyword evidence="14" id="KW-0325">Glycoprotein</keyword>
<evidence type="ECO:0000256" key="11">
    <source>
        <dbReference type="ARBA" id="ARBA00022989"/>
    </source>
</evidence>
<dbReference type="GO" id="GO:0008331">
    <property type="term" value="F:high voltage-gated calcium channel activity"/>
    <property type="evidence" value="ECO:0007669"/>
    <property type="project" value="TreeGrafter"/>
</dbReference>
<dbReference type="Pfam" id="PF00520">
    <property type="entry name" value="Ion_trans"/>
    <property type="match status" value="5"/>
</dbReference>
<feature type="transmembrane region" description="Helical" evidence="19">
    <location>
        <begin position="1200"/>
        <end position="1219"/>
    </location>
</feature>
<sequence>MADNRRPSSVPSEDFYKTRMANSANASRKSSMQAGTEATNIVCANRSLFIFSKDNIIRKVCRTIVESKALALSVSLLSSIAREELYVRIIYSLTEDKPFEYFILLTIFVNCILLAANTPLPKEDKSDLDRKLEQAEIYLLAIFCLEALLKVIALGFILHTDSYLRNGWNILDFVVVVTGLLSLPQLRVFEAGMLKALRAARVLRPLKLVSGIPSLQVVMKSIMCAMAPLLQICLLVGFVIVIYAIIGLEFLVGKFHYVCHKNVSGVWQIDNADDPQICDVDGKGVICPDSQKCQEYWEGPNNGITSFDNIFAGCLTVFQVITNEGWTDVMYWTFYAYDRHGYAFWIYYYSLVIIGSFFMLNLVLGVLSGEFAKERERVENRRAFLKVRRTQKMERHLHGYIDWISKAEDLMLEEEEEEDGNVDLSRRRNLDRVEDGDVAMTSVVLTGQSGRRHRLNTGKKKSLWQRFLRKNKRWKIRVRQVVKHQAFYWTVLICVFLNTVITALQHYNQPKWLTKFQDVAEIVFITFFFFEMMLKLYGLGPQLYFKSQFNTFDCVVVCCGIIELIISKAEGTSLGISVLRLLRLLRLFKFTRYWSSLRNLVTSLLSSVRSILSLLFLLFLFIVIFALLGMQIFGAGFRDLPGRDANPRTNFDNFWNAALAVFQILTGEDWNAVMYDGVLSQGYPEKPFALASALYFVLLVVLGNYTLLNVFLAIAVDNLANAQQLSQDEEAEETAREERKKEIVDQYRDYGSPGPSPGRNGDARRGFDEAGPTEDEFESEADDGRPSFLSNLRNPGRMVPQQKPGDTVPIINTWSLFLFPPGNPVRKACHWLVNLRHFDNFILVIILISSVLLALEDPVYENSKRNQVLTYFDYVFTTIFAMEVIVKLIDYGAILHPGSYFRDAWNCIDALVVSCAIASLVMSNQDQSTINPQSKKIVKVLRVLRVLRPLKAINKAKKLKAVFQCMVYSLKNVLNILIITLLFLFIFSVIGVQLFQGKFFMCDDPSKMTQEECQGKYLSYPDLTDMSNVEVKDRTWELQDYNFDNVINAMLALFTSSTGEGWPALMQASIDTTEVDRGPIVDNNVQILLFYIFFVVVFSFFFLNIFVALIILTFQEQGEKDQGECELDRNQRDCLHFAIVAKPSERFMPEDPNTWQYRIWTIVDSRPFEYFIMLLIALNTLILTMKFHNEPPEYRYVLNTFNTVFTFMFTGEAILKLFAFRTNYFRDNWNVFDFIIVLGSLLDFALSRIQSDENQMPFDPSLFRLFRAARLIKLLRQGYTIRILLWTFLQSFKTFGQISIDNDDRGGMWGEINSNNNFQSFPAALQVLFRSATGENWHVIMKACTSDADCQLTDKKCGSPFAYLYFISFIFFCSFLLLNLFVAVIMDNFEYLTRDESILGPHHLDEFVRVWSEFDPGATGRIKHTEVCQLLRQMSPPVGIGKKCPKIVAYKRLIKMNMPLHSDNTVTFTATLFSLVRTSLKIMTEKNNLKENDKELRAMLKRVWPKLTKKTLDRVVPKPPSLINNANQVNQQPQMTVGKIYCAKLIYENYKFMRRKGQAQSRGTVLSRFVGGPMFQKFRRDNDPELGEGVPMNDIAISLADGPYHSGSAQALYHPNHQPNDSPSRRYRQNTPIAHRSTTSLNEGRGPGVTTALVGPHRRQLPQTPGSRNGSQLSLTGKAPALPENRGDSVLENGYHPNMNQHIAMAIRSGQSPYAIYGLEEMGDEDDWC</sequence>
<dbReference type="GO" id="GO:0005509">
    <property type="term" value="F:calcium ion binding"/>
    <property type="evidence" value="ECO:0007669"/>
    <property type="project" value="InterPro"/>
</dbReference>
<keyword evidence="8" id="KW-0677">Repeat</keyword>
<dbReference type="FunFam" id="1.10.238.10:FF:000063">
    <property type="entry name" value="Voltage-dependent N-type calcium channel subunit alpha"/>
    <property type="match status" value="1"/>
</dbReference>
<feature type="domain" description="EF-hand" evidence="20">
    <location>
        <begin position="1402"/>
        <end position="1437"/>
    </location>
</feature>
<organism evidence="21 22">
    <name type="scientific">Pocillopora damicornis</name>
    <name type="common">Cauliflower coral</name>
    <name type="synonym">Millepora damicornis</name>
    <dbReference type="NCBI Taxonomy" id="46731"/>
    <lineage>
        <taxon>Eukaryota</taxon>
        <taxon>Metazoa</taxon>
        <taxon>Cnidaria</taxon>
        <taxon>Anthozoa</taxon>
        <taxon>Hexacorallia</taxon>
        <taxon>Scleractinia</taxon>
        <taxon>Astrocoeniina</taxon>
        <taxon>Pocilloporidae</taxon>
        <taxon>Pocillopora</taxon>
    </lineage>
</organism>
<evidence type="ECO:0000256" key="14">
    <source>
        <dbReference type="ARBA" id="ARBA00023180"/>
    </source>
</evidence>
<dbReference type="PANTHER" id="PTHR45628">
    <property type="entry name" value="VOLTAGE-DEPENDENT CALCIUM CHANNEL TYPE A SUBUNIT ALPHA-1"/>
    <property type="match status" value="1"/>
</dbReference>
<evidence type="ECO:0000256" key="7">
    <source>
        <dbReference type="ARBA" id="ARBA00022723"/>
    </source>
</evidence>
<feature type="transmembrane region" description="Helical" evidence="19">
    <location>
        <begin position="611"/>
        <end position="633"/>
    </location>
</feature>
<keyword evidence="10 17" id="KW-0851">Voltage-gated channel</keyword>
<evidence type="ECO:0000256" key="18">
    <source>
        <dbReference type="SAM" id="MobiDB-lite"/>
    </source>
</evidence>
<keyword evidence="6 19" id="KW-0812">Transmembrane</keyword>
<evidence type="ECO:0000256" key="9">
    <source>
        <dbReference type="ARBA" id="ARBA00022837"/>
    </source>
</evidence>
<dbReference type="FunFam" id="1.10.287.70:FF:000107">
    <property type="entry name" value="Voltage-dependent L-type calcium channel subunit alpha"/>
    <property type="match status" value="1"/>
</dbReference>
<gene>
    <name evidence="21" type="ORF">pdam_00021158</name>
</gene>
<dbReference type="Proteomes" id="UP000275408">
    <property type="component" value="Unassembled WGS sequence"/>
</dbReference>
<name>A0A3M6US78_POCDA</name>
<feature type="transmembrane region" description="Helical" evidence="19">
    <location>
        <begin position="837"/>
        <end position="855"/>
    </location>
</feature>
<dbReference type="InterPro" id="IPR031649">
    <property type="entry name" value="GPHH_dom"/>
</dbReference>
<dbReference type="PROSITE" id="PS50222">
    <property type="entry name" value="EF_HAND_2"/>
    <property type="match status" value="1"/>
</dbReference>
<feature type="transmembrane region" description="Helical" evidence="19">
    <location>
        <begin position="1088"/>
        <end position="1112"/>
    </location>
</feature>
<feature type="compositionally biased region" description="Basic and acidic residues" evidence="18">
    <location>
        <begin position="733"/>
        <end position="748"/>
    </location>
</feature>
<keyword evidence="3" id="KW-0597">Phosphoprotein</keyword>
<dbReference type="GO" id="GO:0098703">
    <property type="term" value="P:calcium ion import across plasma membrane"/>
    <property type="evidence" value="ECO:0007669"/>
    <property type="project" value="TreeGrafter"/>
</dbReference>
<dbReference type="Pfam" id="PF08763">
    <property type="entry name" value="Ca_chan_IQ"/>
    <property type="match status" value="1"/>
</dbReference>
<evidence type="ECO:0000256" key="6">
    <source>
        <dbReference type="ARBA" id="ARBA00022692"/>
    </source>
</evidence>
<proteinExistence type="inferred from homology"/>
<feature type="compositionally biased region" description="Acidic residues" evidence="18">
    <location>
        <begin position="771"/>
        <end position="781"/>
    </location>
</feature>
<feature type="transmembrane region" description="Helical" evidence="19">
    <location>
        <begin position="1168"/>
        <end position="1188"/>
    </location>
</feature>
<feature type="transmembrane region" description="Helical" evidence="19">
    <location>
        <begin position="693"/>
        <end position="716"/>
    </location>
</feature>
<dbReference type="Gene3D" id="1.10.238.10">
    <property type="entry name" value="EF-hand"/>
    <property type="match status" value="1"/>
</dbReference>
<dbReference type="EMBL" id="RCHS01000829">
    <property type="protein sequence ID" value="RMX56512.1"/>
    <property type="molecule type" value="Genomic_DNA"/>
</dbReference>
<dbReference type="InterPro" id="IPR002077">
    <property type="entry name" value="VDCCAlpha1"/>
</dbReference>
<protein>
    <recommendedName>
        <fullName evidence="20">EF-hand domain-containing protein</fullName>
    </recommendedName>
</protein>
<evidence type="ECO:0000256" key="4">
    <source>
        <dbReference type="ARBA" id="ARBA00022568"/>
    </source>
</evidence>
<dbReference type="Gene3D" id="1.10.287.70">
    <property type="match status" value="4"/>
</dbReference>
<keyword evidence="13 19" id="KW-0472">Membrane</keyword>
<evidence type="ECO:0000256" key="15">
    <source>
        <dbReference type="ARBA" id="ARBA00023303"/>
    </source>
</evidence>
<dbReference type="InterPro" id="IPR027359">
    <property type="entry name" value="Volt_channel_dom_sf"/>
</dbReference>
<feature type="region of interest" description="Disordered" evidence="18">
    <location>
        <begin position="1606"/>
        <end position="1695"/>
    </location>
</feature>
<feature type="compositionally biased region" description="Polar residues" evidence="18">
    <location>
        <begin position="1629"/>
        <end position="1642"/>
    </location>
</feature>
<dbReference type="InterPro" id="IPR002048">
    <property type="entry name" value="EF_hand_dom"/>
</dbReference>
<dbReference type="FunFam" id="1.20.120.350:FF:000011">
    <property type="entry name" value="Voltage-dependent N-type calcium channel subunit alpha"/>
    <property type="match status" value="1"/>
</dbReference>
<reference evidence="21 22" key="1">
    <citation type="journal article" date="2018" name="Sci. Rep.">
        <title>Comparative analysis of the Pocillopora damicornis genome highlights role of immune system in coral evolution.</title>
        <authorList>
            <person name="Cunning R."/>
            <person name="Bay R.A."/>
            <person name="Gillette P."/>
            <person name="Baker A.C."/>
            <person name="Traylor-Knowles N."/>
        </authorList>
    </citation>
    <scope>NUCLEOTIDE SEQUENCE [LARGE SCALE GENOMIC DNA]</scope>
    <source>
        <strain evidence="21">RSMAS</strain>
        <tissue evidence="21">Whole animal</tissue>
    </source>
</reference>
<keyword evidence="15" id="KW-0407">Ion channel</keyword>
<evidence type="ECO:0000256" key="17">
    <source>
        <dbReference type="RuleBase" id="RU003808"/>
    </source>
</evidence>
<feature type="transmembrane region" description="Helical" evidence="19">
    <location>
        <begin position="1362"/>
        <end position="1385"/>
    </location>
</feature>
<keyword evidence="9 16" id="KW-0106">Calcium</keyword>
<dbReference type="InterPro" id="IPR005821">
    <property type="entry name" value="Ion_trans_dom"/>
</dbReference>
<feature type="transmembrane region" description="Helical" evidence="19">
    <location>
        <begin position="99"/>
        <end position="116"/>
    </location>
</feature>
<feature type="transmembrane region" description="Helical" evidence="19">
    <location>
        <begin position="222"/>
        <end position="246"/>
    </location>
</feature>
<evidence type="ECO:0000256" key="10">
    <source>
        <dbReference type="ARBA" id="ARBA00022882"/>
    </source>
</evidence>
<feature type="region of interest" description="Disordered" evidence="18">
    <location>
        <begin position="729"/>
        <end position="804"/>
    </location>
</feature>
<feature type="transmembrane region" description="Helical" evidence="19">
    <location>
        <begin position="137"/>
        <end position="158"/>
    </location>
</feature>
<dbReference type="SUPFAM" id="SSF81324">
    <property type="entry name" value="Voltage-gated potassium channels"/>
    <property type="match status" value="4"/>
</dbReference>
<feature type="binding site" evidence="16">
    <location>
        <position position="324"/>
    </location>
    <ligand>
        <name>Ca(2+)</name>
        <dbReference type="ChEBI" id="CHEBI:29108"/>
    </ligand>
</feature>
<comment type="subcellular location">
    <subcellularLocation>
        <location evidence="1 17">Membrane</location>
        <topology evidence="1 17">Multi-pass membrane protein</topology>
    </subcellularLocation>
</comment>
<feature type="binding site" evidence="16">
    <location>
        <position position="668"/>
    </location>
    <ligand>
        <name>Ca(2+)</name>
        <dbReference type="ChEBI" id="CHEBI:29108"/>
    </ligand>
</feature>
<feature type="transmembrane region" description="Helical" evidence="19">
    <location>
        <begin position="519"/>
        <end position="537"/>
    </location>
</feature>
<evidence type="ECO:0000259" key="20">
    <source>
        <dbReference type="PROSITE" id="PS50222"/>
    </source>
</evidence>
<dbReference type="GO" id="GO:0005891">
    <property type="term" value="C:voltage-gated calcium channel complex"/>
    <property type="evidence" value="ECO:0007669"/>
    <property type="project" value="InterPro"/>
</dbReference>
<comment type="similarity">
    <text evidence="17">Belongs to the calcium channel alpha-1 subunit (TC 1.A.1.11) family.</text>
</comment>
<evidence type="ECO:0000256" key="1">
    <source>
        <dbReference type="ARBA" id="ARBA00004141"/>
    </source>
</evidence>
<keyword evidence="11 19" id="KW-1133">Transmembrane helix</keyword>
<evidence type="ECO:0000256" key="19">
    <source>
        <dbReference type="SAM" id="Phobius"/>
    </source>
</evidence>
<dbReference type="FunFam" id="1.20.120.350:FF:000095">
    <property type="entry name" value="Voltage-gated Ca2+ channel, alpha subunit"/>
    <property type="match status" value="1"/>
</dbReference>
<dbReference type="FunFam" id="1.10.287.70:FF:000117">
    <property type="entry name" value="Voltage-gated Ca2+ channel, alpha subunit"/>
    <property type="match status" value="1"/>
</dbReference>
<feature type="binding site" evidence="16">
    <location>
        <position position="1060"/>
    </location>
    <ligand>
        <name>Ca(2+)</name>
        <dbReference type="ChEBI" id="CHEBI:29108"/>
    </ligand>
</feature>
<evidence type="ECO:0000313" key="22">
    <source>
        <dbReference type="Proteomes" id="UP000275408"/>
    </source>
</evidence>
<dbReference type="FunFam" id="1.10.287.70:FF:000007">
    <property type="entry name" value="Voltage-dependent L-type calcium channel subunit alpha"/>
    <property type="match status" value="1"/>
</dbReference>
<keyword evidence="7 16" id="KW-0479">Metal-binding</keyword>
<evidence type="ECO:0000256" key="8">
    <source>
        <dbReference type="ARBA" id="ARBA00022737"/>
    </source>
</evidence>
<dbReference type="STRING" id="46731.A0A3M6US78"/>
<keyword evidence="5 17" id="KW-0107">Calcium channel</keyword>
<keyword evidence="2" id="KW-0813">Transport</keyword>
<evidence type="ECO:0000256" key="16">
    <source>
        <dbReference type="PIRSR" id="PIRSR602077-1"/>
    </source>
</evidence>
<dbReference type="Gene3D" id="6.10.250.2500">
    <property type="match status" value="1"/>
</dbReference>
<dbReference type="InterPro" id="IPR050599">
    <property type="entry name" value="VDCC_alpha-1_subunit"/>
</dbReference>